<protein>
    <submittedName>
        <fullName evidence="1">Uncharacterized protein</fullName>
    </submittedName>
</protein>
<reference evidence="1" key="2">
    <citation type="submission" date="2023-06" db="EMBL/GenBank/DDBJ databases">
        <authorList>
            <consortium name="Lawrence Berkeley National Laboratory"/>
            <person name="Mondo S.J."/>
            <person name="Hensen N."/>
            <person name="Bonometti L."/>
            <person name="Westerberg I."/>
            <person name="Brannstrom I.O."/>
            <person name="Guillou S."/>
            <person name="Cros-Aarteil S."/>
            <person name="Calhoun S."/>
            <person name="Haridas S."/>
            <person name="Kuo A."/>
            <person name="Pangilinan J."/>
            <person name="Riley R."/>
            <person name="Labutti K."/>
            <person name="Andreopoulos B."/>
            <person name="Lipzen A."/>
            <person name="Chen C."/>
            <person name="Yanf M."/>
            <person name="Daum C."/>
            <person name="Ng V."/>
            <person name="Clum A."/>
            <person name="Steindorff A."/>
            <person name="Ohm R."/>
            <person name="Martin F."/>
            <person name="Silar P."/>
            <person name="Natvig D."/>
            <person name="Lalanne C."/>
            <person name="Gautier V."/>
            <person name="Ament-Velasquez S.L."/>
            <person name="Kruys A."/>
            <person name="Hutchinson M.I."/>
            <person name="Powell A.J."/>
            <person name="Barry K."/>
            <person name="Miller A.N."/>
            <person name="Grigoriev I.V."/>
            <person name="Debuchy R."/>
            <person name="Gladieux P."/>
            <person name="Thoren M.H."/>
            <person name="Johannesson H."/>
        </authorList>
    </citation>
    <scope>NUCLEOTIDE SEQUENCE</scope>
    <source>
        <strain evidence="1">CBS 626.80</strain>
    </source>
</reference>
<dbReference type="AlphaFoldDB" id="A0AAN6NU40"/>
<evidence type="ECO:0000313" key="2">
    <source>
        <dbReference type="Proteomes" id="UP001303222"/>
    </source>
</evidence>
<dbReference type="EMBL" id="MU859131">
    <property type="protein sequence ID" value="KAK3952102.1"/>
    <property type="molecule type" value="Genomic_DNA"/>
</dbReference>
<reference evidence="1" key="1">
    <citation type="journal article" date="2023" name="Mol. Phylogenet. Evol.">
        <title>Genome-scale phylogeny and comparative genomics of the fungal order Sordariales.</title>
        <authorList>
            <person name="Hensen N."/>
            <person name="Bonometti L."/>
            <person name="Westerberg I."/>
            <person name="Brannstrom I.O."/>
            <person name="Guillou S."/>
            <person name="Cros-Aarteil S."/>
            <person name="Calhoun S."/>
            <person name="Haridas S."/>
            <person name="Kuo A."/>
            <person name="Mondo S."/>
            <person name="Pangilinan J."/>
            <person name="Riley R."/>
            <person name="LaButti K."/>
            <person name="Andreopoulos B."/>
            <person name="Lipzen A."/>
            <person name="Chen C."/>
            <person name="Yan M."/>
            <person name="Daum C."/>
            <person name="Ng V."/>
            <person name="Clum A."/>
            <person name="Steindorff A."/>
            <person name="Ohm R.A."/>
            <person name="Martin F."/>
            <person name="Silar P."/>
            <person name="Natvig D.O."/>
            <person name="Lalanne C."/>
            <person name="Gautier V."/>
            <person name="Ament-Velasquez S.L."/>
            <person name="Kruys A."/>
            <person name="Hutchinson M.I."/>
            <person name="Powell A.J."/>
            <person name="Barry K."/>
            <person name="Miller A.N."/>
            <person name="Grigoriev I.V."/>
            <person name="Debuchy R."/>
            <person name="Gladieux P."/>
            <person name="Hiltunen Thoren M."/>
            <person name="Johannesson H."/>
        </authorList>
    </citation>
    <scope>NUCLEOTIDE SEQUENCE</scope>
    <source>
        <strain evidence="1">CBS 626.80</strain>
    </source>
</reference>
<dbReference type="Proteomes" id="UP001303222">
    <property type="component" value="Unassembled WGS sequence"/>
</dbReference>
<feature type="non-terminal residue" evidence="1">
    <location>
        <position position="65"/>
    </location>
</feature>
<proteinExistence type="predicted"/>
<organism evidence="1 2">
    <name type="scientific">Pseudoneurospora amorphoporcata</name>
    <dbReference type="NCBI Taxonomy" id="241081"/>
    <lineage>
        <taxon>Eukaryota</taxon>
        <taxon>Fungi</taxon>
        <taxon>Dikarya</taxon>
        <taxon>Ascomycota</taxon>
        <taxon>Pezizomycotina</taxon>
        <taxon>Sordariomycetes</taxon>
        <taxon>Sordariomycetidae</taxon>
        <taxon>Sordariales</taxon>
        <taxon>Sordariaceae</taxon>
        <taxon>Pseudoneurospora</taxon>
    </lineage>
</organism>
<sequence length="65" mass="7371">MEGIKGGGCCWIYTGQHCEEGVKMRLKPRKNTLFVNAALALPVEEGGWPWPWVVEIELPKQQGRF</sequence>
<comment type="caution">
    <text evidence="1">The sequence shown here is derived from an EMBL/GenBank/DDBJ whole genome shotgun (WGS) entry which is preliminary data.</text>
</comment>
<accession>A0AAN6NU40</accession>
<gene>
    <name evidence="1" type="ORF">QBC32DRAFT_342332</name>
</gene>
<keyword evidence="2" id="KW-1185">Reference proteome</keyword>
<evidence type="ECO:0000313" key="1">
    <source>
        <dbReference type="EMBL" id="KAK3952102.1"/>
    </source>
</evidence>
<name>A0AAN6NU40_9PEZI</name>